<dbReference type="Proteomes" id="UP001596455">
    <property type="component" value="Unassembled WGS sequence"/>
</dbReference>
<gene>
    <name evidence="1" type="ORF">ACFQQL_00650</name>
</gene>
<accession>A0ABW2Q862</accession>
<proteinExistence type="predicted"/>
<evidence type="ECO:0000313" key="2">
    <source>
        <dbReference type="Proteomes" id="UP001596455"/>
    </source>
</evidence>
<keyword evidence="2" id="KW-1185">Reference proteome</keyword>
<comment type="caution">
    <text evidence="1">The sequence shown here is derived from an EMBL/GenBank/DDBJ whole genome shotgun (WGS) entry which is preliminary data.</text>
</comment>
<protein>
    <recommendedName>
        <fullName evidence="3">DUF4878 domain-containing protein</fullName>
    </recommendedName>
</protein>
<organism evidence="1 2">
    <name type="scientific">Georgenia alba</name>
    <dbReference type="NCBI Taxonomy" id="2233858"/>
    <lineage>
        <taxon>Bacteria</taxon>
        <taxon>Bacillati</taxon>
        <taxon>Actinomycetota</taxon>
        <taxon>Actinomycetes</taxon>
        <taxon>Micrococcales</taxon>
        <taxon>Bogoriellaceae</taxon>
        <taxon>Georgenia</taxon>
    </lineage>
</organism>
<dbReference type="EMBL" id="JBHTCQ010000001">
    <property type="protein sequence ID" value="MFC7403598.1"/>
    <property type="molecule type" value="Genomic_DNA"/>
</dbReference>
<dbReference type="RefSeq" id="WP_382390213.1">
    <property type="nucleotide sequence ID" value="NZ_JBHTCQ010000001.1"/>
</dbReference>
<evidence type="ECO:0008006" key="3">
    <source>
        <dbReference type="Google" id="ProtNLM"/>
    </source>
</evidence>
<sequence>MALVLAGVAACSSPTDEARAVVLRYLGAIAAGDPERARALEAPGVEPENAWGVDHGPIDGLVPEAMAGATSIGDVEIIDSGEGPGRDEAWVRVSYRLAGAEHTDVLEVAVGDQGTWRLTDTLASVQQVRTAAPGADLVPVGEFAFSVGDLRATTSAGAPTMTETATAITLYPGTYAIAPESGSLLAGEASEQTVASGGDTDPGTILLGLEATDALGRAIADEMGHWLSDCVGLSRNYDYVVHEVCRFGPAGVQDVPVGYAVVRAPQTVTIRSGGGAPGIVTASLTAAVRAVHDGGEEILDLTGQARIELRSVDEFVLLEDDEGTAWF</sequence>
<evidence type="ECO:0000313" key="1">
    <source>
        <dbReference type="EMBL" id="MFC7403598.1"/>
    </source>
</evidence>
<reference evidence="2" key="1">
    <citation type="journal article" date="2019" name="Int. J. Syst. Evol. Microbiol.">
        <title>The Global Catalogue of Microorganisms (GCM) 10K type strain sequencing project: providing services to taxonomists for standard genome sequencing and annotation.</title>
        <authorList>
            <consortium name="The Broad Institute Genomics Platform"/>
            <consortium name="The Broad Institute Genome Sequencing Center for Infectious Disease"/>
            <person name="Wu L."/>
            <person name="Ma J."/>
        </authorList>
    </citation>
    <scope>NUCLEOTIDE SEQUENCE [LARGE SCALE GENOMIC DNA]</scope>
    <source>
        <strain evidence="2">JCM 1490</strain>
    </source>
</reference>
<name>A0ABW2Q862_9MICO</name>